<reference evidence="4 5" key="1">
    <citation type="submission" date="2016-03" db="EMBL/GenBank/DDBJ databases">
        <authorList>
            <person name="Devillers H."/>
        </authorList>
    </citation>
    <scope>NUCLEOTIDE SEQUENCE [LARGE SCALE GENOMIC DNA]</scope>
    <source>
        <strain evidence="4">CBS 6772</strain>
    </source>
</reference>
<sequence length="1107" mass="124086">MELRTPERDSKLKNLHSPPSIEECSPSSSIRLVKRISGGVIRRFNSKIKASNGPDEHKLTDNTLEETPRFVCTSIFEDIEPTAPLFEASTSPPFKQITNLNRQNIPQPLSLAQLTPPSTVRKVESGSKSKYRLESPINLRRPSFSSTSSSSSGWITAKTREPRRKLFEEASNDSRSFSRPELTSRTFWNSEDELLCEQDSPTYLASVRRNISNYSESRSYIAVGCSICGEQFTLSMSGEKIIEVACGHQCHFDCYLIAFEASYVQNRFPKCGICSKNCKPCSEGVLSELTSKIITRKIRGQELKENGLRTRRCSAPSERKNGPTLARSLEVSSSHSDNLKHMLPALSTPYDQLINSADVSSNGFRTPRTSRSTFYSSYEELHFNEETKTPTSKKSLKEKDVEQYTLRRPFEPRINIIPQLSKLTINENAESAIIQYVLNVYIPRLPDNMRNEENRKEHQILKKKIEQHISAQLDPNGELGQLELFDQVEFSSDGDNWTLALGVLFNKCLAFSQNGNIFACAPISEVSGVHQMDTHTLVFALKTKSLPEIYLRCEDGTLVVTKWFNYLQLFLPICRTIDTINVPLGQVTTNMWNSLPHELQKEVKERLPFIENNESQITTMHALIHQQKQSSLKIIVCLSIINRCPELHDNAKMAELLKAKLSNLIGSLSEVDELGLIVVGKNGSGEFGAAGTFIGMLSKSWGGWNDIINSLQVHNNDNIFESELHELRTMLETSRKLICTVVGSNESLQHLVILGNDNSVALSSIEDDIQRHAIESICAEITSHYGFSITQYFTRNGSLALCDVTKDFRHNISCRGRDAMATIELSELVEELRKQRLQDLLVSIESFDPAVAQIHAMEMNGALVRVSNISHVEVCVGSLKPGEAKNVLFEVQLDVEDLSQFLDSDAYVRSMMVGGDNPPPSLVRFTASWKEDGRLERSQGRSVGCDFRFGSASTAVSSLFAPALLYNHYNASNDSECLDIPLAPPLTVSREALFVVRQIQLSVIETLRICLGEENPTEVYKRLNQLISIVFCLSRNCVSTIPQYYREVDGPASPSDYAEKLCSELQNIAQQTINKTTGAVAIARWQMARLTATLVCQHDEEIFVHST</sequence>
<feature type="compositionally biased region" description="Low complexity" evidence="2">
    <location>
        <begin position="17"/>
        <end position="26"/>
    </location>
</feature>
<gene>
    <name evidence="4" type="ORF">LAFE_0G04830G</name>
</gene>
<keyword evidence="1" id="KW-0862">Zinc</keyword>
<name>A0A1G4MH68_LACFM</name>
<feature type="compositionally biased region" description="Basic and acidic residues" evidence="2">
    <location>
        <begin position="1"/>
        <end position="12"/>
    </location>
</feature>
<keyword evidence="1" id="KW-0479">Metal-binding</keyword>
<feature type="region of interest" description="Disordered" evidence="2">
    <location>
        <begin position="108"/>
        <end position="127"/>
    </location>
</feature>
<organism evidence="4 5">
    <name type="scientific">Lachancea fermentati</name>
    <name type="common">Zygosaccharomyces fermentati</name>
    <dbReference type="NCBI Taxonomy" id="4955"/>
    <lineage>
        <taxon>Eukaryota</taxon>
        <taxon>Fungi</taxon>
        <taxon>Dikarya</taxon>
        <taxon>Ascomycota</taxon>
        <taxon>Saccharomycotina</taxon>
        <taxon>Saccharomycetes</taxon>
        <taxon>Saccharomycetales</taxon>
        <taxon>Saccharomycetaceae</taxon>
        <taxon>Lachancea</taxon>
    </lineage>
</organism>
<dbReference type="PROSITE" id="PS50089">
    <property type="entry name" value="ZF_RING_2"/>
    <property type="match status" value="1"/>
</dbReference>
<dbReference type="GO" id="GO:0008270">
    <property type="term" value="F:zinc ion binding"/>
    <property type="evidence" value="ECO:0007669"/>
    <property type="project" value="UniProtKB-KW"/>
</dbReference>
<dbReference type="InterPro" id="IPR001841">
    <property type="entry name" value="Znf_RING"/>
</dbReference>
<feature type="region of interest" description="Disordered" evidence="2">
    <location>
        <begin position="309"/>
        <end position="331"/>
    </location>
</feature>
<feature type="region of interest" description="Disordered" evidence="2">
    <location>
        <begin position="1"/>
        <end position="26"/>
    </location>
</feature>
<dbReference type="OMA" id="SSPECEY"/>
<evidence type="ECO:0000256" key="2">
    <source>
        <dbReference type="SAM" id="MobiDB-lite"/>
    </source>
</evidence>
<keyword evidence="1" id="KW-0863">Zinc-finger</keyword>
<protein>
    <submittedName>
        <fullName evidence="4">LAFE_0G04830g1_1</fullName>
    </submittedName>
</protein>
<evidence type="ECO:0000256" key="1">
    <source>
        <dbReference type="PROSITE-ProRule" id="PRU00175"/>
    </source>
</evidence>
<evidence type="ECO:0000313" key="5">
    <source>
        <dbReference type="Proteomes" id="UP000190831"/>
    </source>
</evidence>
<evidence type="ECO:0000259" key="3">
    <source>
        <dbReference type="PROSITE" id="PS50089"/>
    </source>
</evidence>
<proteinExistence type="predicted"/>
<dbReference type="OrthoDB" id="299997at2759"/>
<feature type="compositionally biased region" description="Polar residues" evidence="2">
    <location>
        <begin position="108"/>
        <end position="118"/>
    </location>
</feature>
<evidence type="ECO:0000313" key="4">
    <source>
        <dbReference type="EMBL" id="SCW03183.1"/>
    </source>
</evidence>
<dbReference type="STRING" id="4955.A0A1G4MH68"/>
<keyword evidence="5" id="KW-1185">Reference proteome</keyword>
<dbReference type="EMBL" id="LT598486">
    <property type="protein sequence ID" value="SCW03183.1"/>
    <property type="molecule type" value="Genomic_DNA"/>
</dbReference>
<feature type="domain" description="RING-type" evidence="3">
    <location>
        <begin position="225"/>
        <end position="275"/>
    </location>
</feature>
<dbReference type="Proteomes" id="UP000190831">
    <property type="component" value="Chromosome G"/>
</dbReference>
<accession>A0A1G4MH68</accession>
<dbReference type="AlphaFoldDB" id="A0A1G4MH68"/>